<organism evidence="2 3">
    <name type="scientific">Rhizophagus irregularis (strain DAOM 197198w)</name>
    <name type="common">Glomus intraradices</name>
    <dbReference type="NCBI Taxonomy" id="1432141"/>
    <lineage>
        <taxon>Eukaryota</taxon>
        <taxon>Fungi</taxon>
        <taxon>Fungi incertae sedis</taxon>
        <taxon>Mucoromycota</taxon>
        <taxon>Glomeromycotina</taxon>
        <taxon>Glomeromycetes</taxon>
        <taxon>Glomerales</taxon>
        <taxon>Glomeraceae</taxon>
        <taxon>Rhizophagus</taxon>
    </lineage>
</organism>
<comment type="caution">
    <text evidence="2">The sequence shown here is derived from an EMBL/GenBank/DDBJ whole genome shotgun (WGS) entry which is preliminary data.</text>
</comment>
<gene>
    <name evidence="2" type="ORF">RirG_040600</name>
</gene>
<feature type="compositionally biased region" description="Basic and acidic residues" evidence="1">
    <location>
        <begin position="82"/>
        <end position="92"/>
    </location>
</feature>
<dbReference type="OrthoDB" id="2432883at2759"/>
<proteinExistence type="predicted"/>
<dbReference type="EMBL" id="JEMT01012391">
    <property type="protein sequence ID" value="EXX75578.1"/>
    <property type="molecule type" value="Genomic_DNA"/>
</dbReference>
<name>A0A015N8S0_RHIIW</name>
<accession>A0A015N8S0</accession>
<dbReference type="Proteomes" id="UP000022910">
    <property type="component" value="Unassembled WGS sequence"/>
</dbReference>
<reference evidence="2 3" key="1">
    <citation type="submission" date="2014-02" db="EMBL/GenBank/DDBJ databases">
        <title>Single nucleus genome sequencing reveals high similarity among nuclei of an endomycorrhizal fungus.</title>
        <authorList>
            <person name="Lin K."/>
            <person name="Geurts R."/>
            <person name="Zhang Z."/>
            <person name="Limpens E."/>
            <person name="Saunders D.G."/>
            <person name="Mu D."/>
            <person name="Pang E."/>
            <person name="Cao H."/>
            <person name="Cha H."/>
            <person name="Lin T."/>
            <person name="Zhou Q."/>
            <person name="Shang Y."/>
            <person name="Li Y."/>
            <person name="Ivanov S."/>
            <person name="Sharma T."/>
            <person name="Velzen R.V."/>
            <person name="Ruijter N.D."/>
            <person name="Aanen D.K."/>
            <person name="Win J."/>
            <person name="Kamoun S."/>
            <person name="Bisseling T."/>
            <person name="Huang S."/>
        </authorList>
    </citation>
    <scope>NUCLEOTIDE SEQUENCE [LARGE SCALE GENOMIC DNA]</scope>
    <source>
        <strain evidence="3">DAOM197198w</strain>
    </source>
</reference>
<sequence length="117" mass="13222">MEKKMDPEKEKEIEEAAIKYKNQYLELVTAARKKLADAAEAKKATEEKTKSIKQVTPVEIHEYNTVNASCSTRLLSNPHLKKEEANEDCVKEGKKRIIGKQGDRSKVEEGEESSEGE</sequence>
<feature type="region of interest" description="Disordered" evidence="1">
    <location>
        <begin position="82"/>
        <end position="117"/>
    </location>
</feature>
<evidence type="ECO:0000313" key="2">
    <source>
        <dbReference type="EMBL" id="EXX75578.1"/>
    </source>
</evidence>
<keyword evidence="3" id="KW-1185">Reference proteome</keyword>
<evidence type="ECO:0000313" key="3">
    <source>
        <dbReference type="Proteomes" id="UP000022910"/>
    </source>
</evidence>
<protein>
    <submittedName>
        <fullName evidence="2">Uncharacterized protein</fullName>
    </submittedName>
</protein>
<evidence type="ECO:0000256" key="1">
    <source>
        <dbReference type="SAM" id="MobiDB-lite"/>
    </source>
</evidence>
<dbReference type="HOGENOM" id="CLU_2134900_0_0_1"/>
<dbReference type="AlphaFoldDB" id="A0A015N8S0"/>